<gene>
    <name evidence="2" type="ORF">ACJRO7_019338</name>
</gene>
<keyword evidence="3" id="KW-1185">Reference proteome</keyword>
<dbReference type="AlphaFoldDB" id="A0ABD3KJK6"/>
<protein>
    <submittedName>
        <fullName evidence="2">Uncharacterized protein</fullName>
    </submittedName>
</protein>
<dbReference type="EMBL" id="JBJKBG010000005">
    <property type="protein sequence ID" value="KAL3737797.1"/>
    <property type="molecule type" value="Genomic_DNA"/>
</dbReference>
<evidence type="ECO:0000313" key="3">
    <source>
        <dbReference type="Proteomes" id="UP001634007"/>
    </source>
</evidence>
<proteinExistence type="predicted"/>
<name>A0ABD3KJK6_EUCGL</name>
<accession>A0ABD3KJK6</accession>
<feature type="region of interest" description="Disordered" evidence="1">
    <location>
        <begin position="1"/>
        <end position="23"/>
    </location>
</feature>
<evidence type="ECO:0000256" key="1">
    <source>
        <dbReference type="SAM" id="MobiDB-lite"/>
    </source>
</evidence>
<dbReference type="Proteomes" id="UP001634007">
    <property type="component" value="Unassembled WGS sequence"/>
</dbReference>
<sequence>MDSLREHACPSCTGESDDGLWDRGDGKDVGFSNVSGIDAFPLCRGFRKSYSVFRFVSMRDRESTCPATLRLVSSCAPLGHTIREREREMVPGLDKRIRADE</sequence>
<evidence type="ECO:0000313" key="2">
    <source>
        <dbReference type="EMBL" id="KAL3737797.1"/>
    </source>
</evidence>
<reference evidence="2 3" key="1">
    <citation type="submission" date="2024-11" db="EMBL/GenBank/DDBJ databases">
        <title>Chromosome-level genome assembly of Eucalyptus globulus Labill. provides insights into its genome evolution.</title>
        <authorList>
            <person name="Li X."/>
        </authorList>
    </citation>
    <scope>NUCLEOTIDE SEQUENCE [LARGE SCALE GENOMIC DNA]</scope>
    <source>
        <strain evidence="2">CL2024</strain>
        <tissue evidence="2">Fresh tender leaves</tissue>
    </source>
</reference>
<organism evidence="2 3">
    <name type="scientific">Eucalyptus globulus</name>
    <name type="common">Tasmanian blue gum</name>
    <dbReference type="NCBI Taxonomy" id="34317"/>
    <lineage>
        <taxon>Eukaryota</taxon>
        <taxon>Viridiplantae</taxon>
        <taxon>Streptophyta</taxon>
        <taxon>Embryophyta</taxon>
        <taxon>Tracheophyta</taxon>
        <taxon>Spermatophyta</taxon>
        <taxon>Magnoliopsida</taxon>
        <taxon>eudicotyledons</taxon>
        <taxon>Gunneridae</taxon>
        <taxon>Pentapetalae</taxon>
        <taxon>rosids</taxon>
        <taxon>malvids</taxon>
        <taxon>Myrtales</taxon>
        <taxon>Myrtaceae</taxon>
        <taxon>Myrtoideae</taxon>
        <taxon>Eucalypteae</taxon>
        <taxon>Eucalyptus</taxon>
    </lineage>
</organism>
<comment type="caution">
    <text evidence="2">The sequence shown here is derived from an EMBL/GenBank/DDBJ whole genome shotgun (WGS) entry which is preliminary data.</text>
</comment>